<protein>
    <submittedName>
        <fullName evidence="1">Uncharacterized protein</fullName>
    </submittedName>
</protein>
<dbReference type="Proteomes" id="UP000600214">
    <property type="component" value="Unassembled WGS sequence"/>
</dbReference>
<gene>
    <name evidence="1" type="ORF">GCM10007423_39700</name>
</gene>
<organism evidence="1 2">
    <name type="scientific">Dyadobacter endophyticus</name>
    <dbReference type="NCBI Taxonomy" id="1749036"/>
    <lineage>
        <taxon>Bacteria</taxon>
        <taxon>Pseudomonadati</taxon>
        <taxon>Bacteroidota</taxon>
        <taxon>Cytophagia</taxon>
        <taxon>Cytophagales</taxon>
        <taxon>Spirosomataceae</taxon>
        <taxon>Dyadobacter</taxon>
    </lineage>
</organism>
<evidence type="ECO:0000313" key="1">
    <source>
        <dbReference type="EMBL" id="GGH42804.1"/>
    </source>
</evidence>
<reference evidence="2" key="1">
    <citation type="journal article" date="2019" name="Int. J. Syst. Evol. Microbiol.">
        <title>The Global Catalogue of Microorganisms (GCM) 10K type strain sequencing project: providing services to taxonomists for standard genome sequencing and annotation.</title>
        <authorList>
            <consortium name="The Broad Institute Genomics Platform"/>
            <consortium name="The Broad Institute Genome Sequencing Center for Infectious Disease"/>
            <person name="Wu L."/>
            <person name="Ma J."/>
        </authorList>
    </citation>
    <scope>NUCLEOTIDE SEQUENCE [LARGE SCALE GENOMIC DNA]</scope>
    <source>
        <strain evidence="2">CGMCC 1.15288</strain>
    </source>
</reference>
<dbReference type="RefSeq" id="WP_188935365.1">
    <property type="nucleotide sequence ID" value="NZ_BMIA01000003.1"/>
</dbReference>
<proteinExistence type="predicted"/>
<keyword evidence="2" id="KW-1185">Reference proteome</keyword>
<sequence length="85" mass="10071">MAFTADDFEIDHFGVILHIKVLEMQERTVFRIIFSDFQDDLFITRATLSDGKRYWMTVPEDPKRQTQAIEIGREIVAYFKVQKNV</sequence>
<evidence type="ECO:0000313" key="2">
    <source>
        <dbReference type="Proteomes" id="UP000600214"/>
    </source>
</evidence>
<dbReference type="EMBL" id="BMIA01000003">
    <property type="protein sequence ID" value="GGH42804.1"/>
    <property type="molecule type" value="Genomic_DNA"/>
</dbReference>
<name>A0ABQ1YYX6_9BACT</name>
<comment type="caution">
    <text evidence="1">The sequence shown here is derived from an EMBL/GenBank/DDBJ whole genome shotgun (WGS) entry which is preliminary data.</text>
</comment>
<accession>A0ABQ1YYX6</accession>